<organism evidence="2 3">
    <name type="scientific">Protopolystoma xenopodis</name>
    <dbReference type="NCBI Taxonomy" id="117903"/>
    <lineage>
        <taxon>Eukaryota</taxon>
        <taxon>Metazoa</taxon>
        <taxon>Spiralia</taxon>
        <taxon>Lophotrochozoa</taxon>
        <taxon>Platyhelminthes</taxon>
        <taxon>Monogenea</taxon>
        <taxon>Polyopisthocotylea</taxon>
        <taxon>Polystomatidea</taxon>
        <taxon>Polystomatidae</taxon>
        <taxon>Protopolystoma</taxon>
    </lineage>
</organism>
<accession>A0A448WY96</accession>
<feature type="coiled-coil region" evidence="1">
    <location>
        <begin position="15"/>
        <end position="42"/>
    </location>
</feature>
<proteinExistence type="predicted"/>
<evidence type="ECO:0000256" key="1">
    <source>
        <dbReference type="SAM" id="Coils"/>
    </source>
</evidence>
<sequence>MFLSHPYTHDLDVEIKILNQELAGLSLELERERTRSASLEARLGQVTESNVLLEQGLRELNDGLAASGLGQEVQPQLMKRRQETSAHSDKLASMNVKQDSQTCDPTLSRIPFSHALTSNVAVEDCSEARLIKVDQAARVDEAKRTHIDCPALEKLLAALDARQLAEDPDTGRFMKARIDHLEVSQLQCPLKNAFLNLIKLIEMS</sequence>
<evidence type="ECO:0000313" key="2">
    <source>
        <dbReference type="EMBL" id="VEL23264.1"/>
    </source>
</evidence>
<gene>
    <name evidence="2" type="ORF">PXEA_LOCUS16704</name>
</gene>
<dbReference type="EMBL" id="CAAALY010061025">
    <property type="protein sequence ID" value="VEL23264.1"/>
    <property type="molecule type" value="Genomic_DNA"/>
</dbReference>
<dbReference type="OrthoDB" id="6351660at2759"/>
<keyword evidence="3" id="KW-1185">Reference proteome</keyword>
<evidence type="ECO:0000313" key="3">
    <source>
        <dbReference type="Proteomes" id="UP000784294"/>
    </source>
</evidence>
<dbReference type="AlphaFoldDB" id="A0A448WY96"/>
<protein>
    <submittedName>
        <fullName evidence="2">Uncharacterized protein</fullName>
    </submittedName>
</protein>
<dbReference type="Proteomes" id="UP000784294">
    <property type="component" value="Unassembled WGS sequence"/>
</dbReference>
<keyword evidence="1" id="KW-0175">Coiled coil</keyword>
<name>A0A448WY96_9PLAT</name>
<comment type="caution">
    <text evidence="2">The sequence shown here is derived from an EMBL/GenBank/DDBJ whole genome shotgun (WGS) entry which is preliminary data.</text>
</comment>
<reference evidence="2" key="1">
    <citation type="submission" date="2018-11" db="EMBL/GenBank/DDBJ databases">
        <authorList>
            <consortium name="Pathogen Informatics"/>
        </authorList>
    </citation>
    <scope>NUCLEOTIDE SEQUENCE</scope>
</reference>